<dbReference type="GO" id="GO:0016787">
    <property type="term" value="F:hydrolase activity"/>
    <property type="evidence" value="ECO:0007669"/>
    <property type="project" value="UniProtKB-KW"/>
</dbReference>
<dbReference type="InterPro" id="IPR050300">
    <property type="entry name" value="GDXG_lipolytic_enzyme"/>
</dbReference>
<dbReference type="GeneID" id="59322472"/>
<dbReference type="Proteomes" id="UP000547976">
    <property type="component" value="Unassembled WGS sequence"/>
</dbReference>
<dbReference type="EMBL" id="JAAOAV010000140">
    <property type="protein sequence ID" value="KAF5594874.1"/>
    <property type="molecule type" value="Genomic_DNA"/>
</dbReference>
<dbReference type="InterPro" id="IPR000639">
    <property type="entry name" value="Epox_hydrolase-like"/>
</dbReference>
<dbReference type="Pfam" id="PF00561">
    <property type="entry name" value="Abhydrolase_1"/>
    <property type="match status" value="1"/>
</dbReference>
<keyword evidence="5" id="KW-1185">Reference proteome</keyword>
<dbReference type="SUPFAM" id="SSF53474">
    <property type="entry name" value="alpha/beta-Hydrolases"/>
    <property type="match status" value="2"/>
</dbReference>
<gene>
    <name evidence="4" type="ORF">FSUBG_9260</name>
</gene>
<dbReference type="PANTHER" id="PTHR48081">
    <property type="entry name" value="AB HYDROLASE SUPERFAMILY PROTEIN C4A8.06C"/>
    <property type="match status" value="1"/>
</dbReference>
<dbReference type="InterPro" id="IPR029058">
    <property type="entry name" value="AB_hydrolase_fold"/>
</dbReference>
<dbReference type="PANTHER" id="PTHR48081:SF8">
    <property type="entry name" value="ALPHA_BETA HYDROLASE FOLD-3 DOMAIN-CONTAINING PROTEIN-RELATED"/>
    <property type="match status" value="1"/>
</dbReference>
<organism evidence="4 5">
    <name type="scientific">Gibberella subglutinans</name>
    <name type="common">Fusarium subglutinans</name>
    <dbReference type="NCBI Taxonomy" id="42677"/>
    <lineage>
        <taxon>Eukaryota</taxon>
        <taxon>Fungi</taxon>
        <taxon>Dikarya</taxon>
        <taxon>Ascomycota</taxon>
        <taxon>Pezizomycotina</taxon>
        <taxon>Sordariomycetes</taxon>
        <taxon>Hypocreomycetidae</taxon>
        <taxon>Hypocreales</taxon>
        <taxon>Nectriaceae</taxon>
        <taxon>Fusarium</taxon>
        <taxon>Fusarium fujikuroi species complex</taxon>
    </lineage>
</organism>
<dbReference type="AlphaFoldDB" id="A0A8H5URH0"/>
<evidence type="ECO:0000259" key="2">
    <source>
        <dbReference type="Pfam" id="PF00561"/>
    </source>
</evidence>
<protein>
    <submittedName>
        <fullName evidence="4">Alpha beta-hydrolase</fullName>
    </submittedName>
</protein>
<dbReference type="InterPro" id="IPR000073">
    <property type="entry name" value="AB_hydrolase_1"/>
</dbReference>
<proteinExistence type="predicted"/>
<sequence>MPVFKVSRGYEYSYIIRRPVSAPKAFVLFLHGWPSMGLEWHHQLDHFHNQGYTVIAPDLLGSGHTSRPADVDAYLLKDMAKDVVEILDHEQVVRFIGVGHDWGSSLLGRLAVYFPERIDKLAFITVGYTPPGTPFDIDLVNERSKQALGYAAFGYQRTDFGSLSHLHYIMATEQSRVSIPTVKNGDEWPFLFRIYLNCITWILRKLVSFLTGPNEGHDREVKISTPGLGAGHVVCNVWLPRSTQETQAKHPLVLVLEGGGFVLGHPKDGRLSNRRIVDQTRAIVMSVNYAKAPRYPYPHALLQAYEALRWSLTCSAALEGIYVDPSRVAIGGNSAGGNLTAALSLLLSFRSGPFSVFRYALPPDFKQVLQFMLYPSLELRLPYDLRLARSTIDARKHSLPAWVARAMEQSYLPPRVCKDDIFVSPVAASVDLLRELDVPPAVLFTGSLDCLKEEGFCYAQHLMKSGKDVDFQEFKGGTHGFSVKPQDGSTEAQVMYKECWARICHSLRDAPV</sequence>
<dbReference type="OrthoDB" id="408631at2759"/>
<dbReference type="PRINTS" id="PR00111">
    <property type="entry name" value="ABHYDROLASE"/>
</dbReference>
<feature type="domain" description="Alpha/beta hydrolase fold-3" evidence="3">
    <location>
        <begin position="254"/>
        <end position="481"/>
    </location>
</feature>
<dbReference type="InterPro" id="IPR013094">
    <property type="entry name" value="AB_hydrolase_3"/>
</dbReference>
<evidence type="ECO:0000313" key="5">
    <source>
        <dbReference type="Proteomes" id="UP000547976"/>
    </source>
</evidence>
<feature type="domain" description="AB hydrolase-1" evidence="2">
    <location>
        <begin position="27"/>
        <end position="141"/>
    </location>
</feature>
<evidence type="ECO:0000313" key="4">
    <source>
        <dbReference type="EMBL" id="KAF5594874.1"/>
    </source>
</evidence>
<name>A0A8H5URH0_GIBSU</name>
<reference evidence="4 5" key="1">
    <citation type="submission" date="2020-05" db="EMBL/GenBank/DDBJ databases">
        <title>Identification and distribution of gene clusters putatively required for synthesis of sphingolipid metabolism inhibitors in phylogenetically diverse species of the filamentous fungus Fusarium.</title>
        <authorList>
            <person name="Kim H.-S."/>
            <person name="Busman M."/>
            <person name="Brown D.W."/>
            <person name="Divon H."/>
            <person name="Uhlig S."/>
            <person name="Proctor R.H."/>
        </authorList>
    </citation>
    <scope>NUCLEOTIDE SEQUENCE [LARGE SCALE GENOMIC DNA]</scope>
    <source>
        <strain evidence="4 5">NRRL 66333</strain>
    </source>
</reference>
<comment type="caution">
    <text evidence="4">The sequence shown here is derived from an EMBL/GenBank/DDBJ whole genome shotgun (WGS) entry which is preliminary data.</text>
</comment>
<dbReference type="Pfam" id="PF07859">
    <property type="entry name" value="Abhydrolase_3"/>
    <property type="match status" value="1"/>
</dbReference>
<dbReference type="RefSeq" id="XP_036535209.1">
    <property type="nucleotide sequence ID" value="XM_036687754.1"/>
</dbReference>
<dbReference type="PRINTS" id="PR00412">
    <property type="entry name" value="EPOXHYDRLASE"/>
</dbReference>
<evidence type="ECO:0000256" key="1">
    <source>
        <dbReference type="ARBA" id="ARBA00022801"/>
    </source>
</evidence>
<evidence type="ECO:0000259" key="3">
    <source>
        <dbReference type="Pfam" id="PF07859"/>
    </source>
</evidence>
<keyword evidence="1 4" id="KW-0378">Hydrolase</keyword>
<dbReference type="Gene3D" id="3.40.50.1820">
    <property type="entry name" value="alpha/beta hydrolase"/>
    <property type="match status" value="2"/>
</dbReference>
<accession>A0A8H5URH0</accession>